<dbReference type="GeneID" id="95455004"/>
<evidence type="ECO:0000313" key="3">
    <source>
        <dbReference type="EMBL" id="QEV33243.1"/>
    </source>
</evidence>
<dbReference type="EMBL" id="BMSJ01000009">
    <property type="protein sequence ID" value="GGR38199.1"/>
    <property type="molecule type" value="Genomic_DNA"/>
</dbReference>
<gene>
    <name evidence="3" type="ORF">CP977_14615</name>
    <name evidence="2" type="ORF">GCM10010497_46410</name>
</gene>
<reference evidence="2" key="3">
    <citation type="submission" date="2023-08" db="EMBL/GenBank/DDBJ databases">
        <authorList>
            <person name="Sun Q."/>
            <person name="Ohkuma M."/>
        </authorList>
    </citation>
    <scope>NUCLEOTIDE SEQUENCE</scope>
    <source>
        <strain evidence="2">JCM 4205</strain>
    </source>
</reference>
<dbReference type="Gene3D" id="3.40.50.1000">
    <property type="entry name" value="HAD superfamily/HAD-like"/>
    <property type="match status" value="1"/>
</dbReference>
<evidence type="ECO:0000313" key="5">
    <source>
        <dbReference type="Proteomes" id="UP000642014"/>
    </source>
</evidence>
<dbReference type="InterPro" id="IPR036412">
    <property type="entry name" value="HAD-like_sf"/>
</dbReference>
<dbReference type="Proteomes" id="UP000326029">
    <property type="component" value="Chromosome"/>
</dbReference>
<evidence type="ECO:0000313" key="2">
    <source>
        <dbReference type="EMBL" id="GGR38199.1"/>
    </source>
</evidence>
<dbReference type="AlphaFoldDB" id="A0AAV4KN39"/>
<dbReference type="Pfam" id="PF12710">
    <property type="entry name" value="HAD"/>
    <property type="match status" value="1"/>
</dbReference>
<keyword evidence="4" id="KW-1185">Reference proteome</keyword>
<keyword evidence="3" id="KW-0378">Hydrolase</keyword>
<protein>
    <submittedName>
        <fullName evidence="3">Hydrolase</fullName>
    </submittedName>
</protein>
<evidence type="ECO:0000256" key="1">
    <source>
        <dbReference type="SAM" id="MobiDB-lite"/>
    </source>
</evidence>
<evidence type="ECO:0000313" key="4">
    <source>
        <dbReference type="Proteomes" id="UP000326029"/>
    </source>
</evidence>
<dbReference type="SUPFAM" id="SSF56784">
    <property type="entry name" value="HAD-like"/>
    <property type="match status" value="1"/>
</dbReference>
<sequence length="237" mass="25045">MSRLHVFDLDGTLLRGTTASLEIARRLDRLPELLLLEGEFAAGTLDTRGFAAAVCRLWAELTPEVVADAFDAAPWIGGLPEVLADIRRRGEHAVVVTMSPDFFAGRLTALGVDEVVASVFPPLPLRGAPDPAGILTPADKVPAVERIRARLGLGREACAAYGDSVSDVPLFRVLEHTVAVNADATLRGLARHRYDGDDLGAAYRLARSSLAGGAPPGAEPSPPAARGTRTPVREESA</sequence>
<dbReference type="InterPro" id="IPR023214">
    <property type="entry name" value="HAD_sf"/>
</dbReference>
<dbReference type="GO" id="GO:0016787">
    <property type="term" value="F:hydrolase activity"/>
    <property type="evidence" value="ECO:0007669"/>
    <property type="project" value="UniProtKB-KW"/>
</dbReference>
<accession>A0AAV4KN39</accession>
<organism evidence="2 5">
    <name type="scientific">Streptomyces cinereoruber</name>
    <dbReference type="NCBI Taxonomy" id="67260"/>
    <lineage>
        <taxon>Bacteria</taxon>
        <taxon>Bacillati</taxon>
        <taxon>Actinomycetota</taxon>
        <taxon>Actinomycetes</taxon>
        <taxon>Kitasatosporales</taxon>
        <taxon>Streptomycetaceae</taxon>
        <taxon>Streptomyces</taxon>
    </lineage>
</organism>
<dbReference type="EMBL" id="CP023693">
    <property type="protein sequence ID" value="QEV33243.1"/>
    <property type="molecule type" value="Genomic_DNA"/>
</dbReference>
<dbReference type="Proteomes" id="UP000642014">
    <property type="component" value="Unassembled WGS sequence"/>
</dbReference>
<name>A0AAV4KN39_9ACTN</name>
<reference evidence="2 5" key="1">
    <citation type="journal article" date="2014" name="Int. J. Syst. Evol. Microbiol.">
        <title>Complete genome sequence of Corynebacterium casei LMG S-19264T (=DSM 44701T), isolated from a smear-ripened cheese.</title>
        <authorList>
            <consortium name="US DOE Joint Genome Institute (JGI-PGF)"/>
            <person name="Walter F."/>
            <person name="Albersmeier A."/>
            <person name="Kalinowski J."/>
            <person name="Ruckert C."/>
        </authorList>
    </citation>
    <scope>NUCLEOTIDE SEQUENCE [LARGE SCALE GENOMIC DNA]</scope>
    <source>
        <strain evidence="2 5">JCM 4205</strain>
    </source>
</reference>
<dbReference type="RefSeq" id="WP_063915173.1">
    <property type="nucleotide sequence ID" value="NZ_BMSJ01000009.1"/>
</dbReference>
<proteinExistence type="predicted"/>
<feature type="region of interest" description="Disordered" evidence="1">
    <location>
        <begin position="210"/>
        <end position="237"/>
    </location>
</feature>
<reference evidence="3 4" key="2">
    <citation type="submission" date="2017-09" db="EMBL/GenBank/DDBJ databases">
        <authorList>
            <person name="Lee N."/>
            <person name="Cho B.-K."/>
        </authorList>
    </citation>
    <scope>NUCLEOTIDE SEQUENCE [LARGE SCALE GENOMIC DNA]</scope>
    <source>
        <strain evidence="3 4">ATCC 19740</strain>
    </source>
</reference>